<evidence type="ECO:0000256" key="1">
    <source>
        <dbReference type="ARBA" id="ARBA00008791"/>
    </source>
</evidence>
<dbReference type="InterPro" id="IPR014729">
    <property type="entry name" value="Rossmann-like_a/b/a_fold"/>
</dbReference>
<keyword evidence="4" id="KW-1185">Reference proteome</keyword>
<dbReference type="InterPro" id="IPR006015">
    <property type="entry name" value="Universal_stress_UspA"/>
</dbReference>
<evidence type="ECO:0000259" key="2">
    <source>
        <dbReference type="Pfam" id="PF00582"/>
    </source>
</evidence>
<dbReference type="Pfam" id="PF00582">
    <property type="entry name" value="Usp"/>
    <property type="match status" value="1"/>
</dbReference>
<dbReference type="PANTHER" id="PTHR46268">
    <property type="entry name" value="STRESS RESPONSE PROTEIN NHAX"/>
    <property type="match status" value="1"/>
</dbReference>
<gene>
    <name evidence="3" type="ORF">QQS35_15565</name>
</gene>
<comment type="caution">
    <text evidence="3">The sequence shown here is derived from an EMBL/GenBank/DDBJ whole genome shotgun (WGS) entry which is preliminary data.</text>
</comment>
<sequence>MFKQLLVATDGSEHSKRSLEKTVEMVSNYKEQVTIDLLYVVGGQVSKADVLKYGDSDVASLKRKELMKDTEDYLKAEGIATKSIVLHGEPAPTIIEYANDHNYDCVIVGSRGKNQLQTMVLGSVSHKVVKYAKAPVLVVK</sequence>
<protein>
    <submittedName>
        <fullName evidence="3">Universal stress protein</fullName>
    </submittedName>
</protein>
<feature type="domain" description="UspA" evidence="2">
    <location>
        <begin position="1"/>
        <end position="140"/>
    </location>
</feature>
<evidence type="ECO:0000313" key="4">
    <source>
        <dbReference type="Proteomes" id="UP001235343"/>
    </source>
</evidence>
<organism evidence="3 4">
    <name type="scientific">Aquibacillus rhizosphaerae</name>
    <dbReference type="NCBI Taxonomy" id="3051431"/>
    <lineage>
        <taxon>Bacteria</taxon>
        <taxon>Bacillati</taxon>
        <taxon>Bacillota</taxon>
        <taxon>Bacilli</taxon>
        <taxon>Bacillales</taxon>
        <taxon>Bacillaceae</taxon>
        <taxon>Aquibacillus</taxon>
    </lineage>
</organism>
<dbReference type="InterPro" id="IPR006016">
    <property type="entry name" value="UspA"/>
</dbReference>
<dbReference type="Proteomes" id="UP001235343">
    <property type="component" value="Unassembled WGS sequence"/>
</dbReference>
<dbReference type="RefSeq" id="WP_285933137.1">
    <property type="nucleotide sequence ID" value="NZ_JASTZU010000048.1"/>
</dbReference>
<dbReference type="Gene3D" id="3.40.50.620">
    <property type="entry name" value="HUPs"/>
    <property type="match status" value="1"/>
</dbReference>
<dbReference type="PANTHER" id="PTHR46268:SF6">
    <property type="entry name" value="UNIVERSAL STRESS PROTEIN UP12"/>
    <property type="match status" value="1"/>
</dbReference>
<proteinExistence type="inferred from homology"/>
<dbReference type="EMBL" id="JASTZU010000048">
    <property type="protein sequence ID" value="MDL4841857.1"/>
    <property type="molecule type" value="Genomic_DNA"/>
</dbReference>
<comment type="similarity">
    <text evidence="1">Belongs to the universal stress protein A family.</text>
</comment>
<name>A0ABT7L7M8_9BACI</name>
<dbReference type="SUPFAM" id="SSF52402">
    <property type="entry name" value="Adenine nucleotide alpha hydrolases-like"/>
    <property type="match status" value="1"/>
</dbReference>
<evidence type="ECO:0000313" key="3">
    <source>
        <dbReference type="EMBL" id="MDL4841857.1"/>
    </source>
</evidence>
<reference evidence="3 4" key="1">
    <citation type="submission" date="2023-06" db="EMBL/GenBank/DDBJ databases">
        <title>Aquibacillus rhizosphaerae LR5S19.</title>
        <authorList>
            <person name="Sun J.-Q."/>
        </authorList>
    </citation>
    <scope>NUCLEOTIDE SEQUENCE [LARGE SCALE GENOMIC DNA]</scope>
    <source>
        <strain evidence="3 4">LR5S19</strain>
    </source>
</reference>
<dbReference type="PRINTS" id="PR01438">
    <property type="entry name" value="UNVRSLSTRESS"/>
</dbReference>
<dbReference type="CDD" id="cd00293">
    <property type="entry name" value="USP-like"/>
    <property type="match status" value="1"/>
</dbReference>
<accession>A0ABT7L7M8</accession>